<proteinExistence type="predicted"/>
<evidence type="ECO:0000313" key="2">
    <source>
        <dbReference type="Proteomes" id="UP000017127"/>
    </source>
</evidence>
<dbReference type="EMBL" id="AUZM01000069">
    <property type="protein sequence ID" value="ERT05062.1"/>
    <property type="molecule type" value="Genomic_DNA"/>
</dbReference>
<organism evidence="1 2">
    <name type="scientific">Lyngbya aestuarii BL J</name>
    <dbReference type="NCBI Taxonomy" id="1348334"/>
    <lineage>
        <taxon>Bacteria</taxon>
        <taxon>Bacillati</taxon>
        <taxon>Cyanobacteriota</taxon>
        <taxon>Cyanophyceae</taxon>
        <taxon>Oscillatoriophycideae</taxon>
        <taxon>Oscillatoriales</taxon>
        <taxon>Microcoleaceae</taxon>
        <taxon>Lyngbya</taxon>
    </lineage>
</organism>
<evidence type="ECO:0000313" key="1">
    <source>
        <dbReference type="EMBL" id="ERT05062.1"/>
    </source>
</evidence>
<dbReference type="OrthoDB" id="9898354at2"/>
<protein>
    <recommendedName>
        <fullName evidence="3">HNH endonuclease family protein</fullName>
    </recommendedName>
</protein>
<sequence length="162" mass="19089">MSNNEQLSKLYQKLHEQNVQDRRDREAWEKVNREVKEVLAEARNVTNFRKSFNRWIRTKEGQTVKKKLFISQQEKCAYCKAPLELQEESGLSVDHSEVHHLAPLALLQRYAEANLDDVKLETLMDFVISPKYLWLVHPKCNKKLGEQIADLPELQFLRDLLS</sequence>
<keyword evidence="2" id="KW-1185">Reference proteome</keyword>
<gene>
    <name evidence="1" type="ORF">M595_4993</name>
</gene>
<accession>U7QCY8</accession>
<evidence type="ECO:0008006" key="3">
    <source>
        <dbReference type="Google" id="ProtNLM"/>
    </source>
</evidence>
<dbReference type="AlphaFoldDB" id="U7QCY8"/>
<dbReference type="Proteomes" id="UP000017127">
    <property type="component" value="Unassembled WGS sequence"/>
</dbReference>
<dbReference type="RefSeq" id="WP_023068670.1">
    <property type="nucleotide sequence ID" value="NZ_AUZM01000069.1"/>
</dbReference>
<comment type="caution">
    <text evidence="1">The sequence shown here is derived from an EMBL/GenBank/DDBJ whole genome shotgun (WGS) entry which is preliminary data.</text>
</comment>
<reference evidence="1 2" key="1">
    <citation type="journal article" date="2013" name="Front. Microbiol.">
        <title>Comparative genomic analyses of the cyanobacterium, Lyngbya aestuarii BL J, a powerful hydrogen producer.</title>
        <authorList>
            <person name="Kothari A."/>
            <person name="Vaughn M."/>
            <person name="Garcia-Pichel F."/>
        </authorList>
    </citation>
    <scope>NUCLEOTIDE SEQUENCE [LARGE SCALE GENOMIC DNA]</scope>
    <source>
        <strain evidence="1 2">BL J</strain>
    </source>
</reference>
<name>U7QCY8_9CYAN</name>